<dbReference type="Proteomes" id="UP000812440">
    <property type="component" value="Chromosome 3"/>
</dbReference>
<dbReference type="InterPro" id="IPR029342">
    <property type="entry name" value="ECIST_C"/>
</dbReference>
<dbReference type="PANTHER" id="PTHR13113:SF1">
    <property type="entry name" value="EVOLUTIONARILY CONSERVED SIGNALING INTERMEDIATE IN TOLL PATHWAY, MITOCHONDRIAL"/>
    <property type="match status" value="1"/>
</dbReference>
<dbReference type="Pfam" id="PF14784">
    <property type="entry name" value="ECSIT_C"/>
    <property type="match status" value="1"/>
</dbReference>
<evidence type="ECO:0000256" key="12">
    <source>
        <dbReference type="ARBA" id="ARBA00023242"/>
    </source>
</evidence>
<comment type="subcellular location">
    <subcellularLocation>
        <location evidence="4">Cytoplasm</location>
    </subcellularLocation>
    <subcellularLocation>
        <location evidence="3">Mitochondrion</location>
    </subcellularLocation>
    <subcellularLocation>
        <location evidence="2">Nucleus</location>
    </subcellularLocation>
</comment>
<dbReference type="OrthoDB" id="10064298at2759"/>
<name>A0A8T2JDL7_9PIPI</name>
<keyword evidence="10" id="KW-0809">Transit peptide</keyword>
<evidence type="ECO:0000256" key="9">
    <source>
        <dbReference type="ARBA" id="ARBA00022859"/>
    </source>
</evidence>
<proteinExistence type="inferred from homology"/>
<dbReference type="EMBL" id="JAACNH010000006">
    <property type="protein sequence ID" value="KAG8441390.1"/>
    <property type="molecule type" value="Genomic_DNA"/>
</dbReference>
<evidence type="ECO:0000256" key="8">
    <source>
        <dbReference type="ARBA" id="ARBA00022588"/>
    </source>
</evidence>
<evidence type="ECO:0000259" key="15">
    <source>
        <dbReference type="SMART" id="SM01284"/>
    </source>
</evidence>
<evidence type="ECO:0000256" key="10">
    <source>
        <dbReference type="ARBA" id="ARBA00022946"/>
    </source>
</evidence>
<dbReference type="PANTHER" id="PTHR13113">
    <property type="entry name" value="ECSIT EVOLUTIONARILY CONSERVED SIGNALING INTERMEDIATE IN TOLL PATHWAYS"/>
    <property type="match status" value="1"/>
</dbReference>
<evidence type="ECO:0000256" key="14">
    <source>
        <dbReference type="SAM" id="MobiDB-lite"/>
    </source>
</evidence>
<dbReference type="FunFam" id="1.25.40.10:FF:002660">
    <property type="entry name" value="Evolutionarily conserved signaling intermediate in Toll pathway, mitochondrial"/>
    <property type="match status" value="1"/>
</dbReference>
<dbReference type="InterPro" id="IPR010418">
    <property type="entry name" value="ECSIT"/>
</dbReference>
<dbReference type="Pfam" id="PF06239">
    <property type="entry name" value="ECSIT_N"/>
    <property type="match status" value="1"/>
</dbReference>
<organism evidence="16 17">
    <name type="scientific">Hymenochirus boettgeri</name>
    <name type="common">Congo dwarf clawed frog</name>
    <dbReference type="NCBI Taxonomy" id="247094"/>
    <lineage>
        <taxon>Eukaryota</taxon>
        <taxon>Metazoa</taxon>
        <taxon>Chordata</taxon>
        <taxon>Craniata</taxon>
        <taxon>Vertebrata</taxon>
        <taxon>Euteleostomi</taxon>
        <taxon>Amphibia</taxon>
        <taxon>Batrachia</taxon>
        <taxon>Anura</taxon>
        <taxon>Pipoidea</taxon>
        <taxon>Pipidae</taxon>
        <taxon>Pipinae</taxon>
        <taxon>Hymenochirus</taxon>
    </lineage>
</organism>
<feature type="region of interest" description="Disordered" evidence="14">
    <location>
        <begin position="36"/>
        <end position="55"/>
    </location>
</feature>
<evidence type="ECO:0000256" key="13">
    <source>
        <dbReference type="ARBA" id="ARBA00060346"/>
    </source>
</evidence>
<evidence type="ECO:0000256" key="3">
    <source>
        <dbReference type="ARBA" id="ARBA00004173"/>
    </source>
</evidence>
<gene>
    <name evidence="16" type="ORF">GDO86_006940</name>
</gene>
<comment type="similarity">
    <text evidence="5">Belongs to the ECSIT family.</text>
</comment>
<feature type="compositionally biased region" description="Acidic residues" evidence="14">
    <location>
        <begin position="392"/>
        <end position="402"/>
    </location>
</feature>
<keyword evidence="11" id="KW-0496">Mitochondrion</keyword>
<dbReference type="GO" id="GO:0005739">
    <property type="term" value="C:mitochondrion"/>
    <property type="evidence" value="ECO:0007669"/>
    <property type="project" value="UniProtKB-SubCell"/>
</dbReference>
<sequence>MRSLRSLISVRHLYGWGKGIPSAETYKTGIKTQATCSLHTSQPPGPPQVSSSTSQVTPYEDVFGKEDRNKSTFIQVLDMYCRRDVRRRGHVEIIETALRWMPEYGVEKDLQVYNRLLDVFPKEIFVPKNYIQRMFNHYPRQQECAIRVLEQMENYGITPDKQTCFLLLQIFGARSHPVRKYQRIMYWFPRFKHTNPYPVPVHLPSEPVELSRMCLQRIAADMDSKVTVYQMPSVEESEDGTKQEHMHIVGIQSPDQMSLLADHDSSTPVYVEGPFPLWLKKTCVYYYILRAEPNPLKKEEELDNERSLYYPMKMDFELERDLGDDNTFDVDDVEEGPVFAMCMAGSGDEKTLGRWIRGLQETNPILAQTPVLFRLNSGPQELSAPVKKENEQTSEEVEDESEPERQRMEQ</sequence>
<dbReference type="InterPro" id="IPR011990">
    <property type="entry name" value="TPR-like_helical_dom_sf"/>
</dbReference>
<dbReference type="GO" id="GO:0005634">
    <property type="term" value="C:nucleus"/>
    <property type="evidence" value="ECO:0007669"/>
    <property type="project" value="UniProtKB-SubCell"/>
</dbReference>
<dbReference type="InterPro" id="IPR046448">
    <property type="entry name" value="ECSIT_N"/>
</dbReference>
<feature type="region of interest" description="Disordered" evidence="14">
    <location>
        <begin position="376"/>
        <end position="410"/>
    </location>
</feature>
<evidence type="ECO:0000256" key="4">
    <source>
        <dbReference type="ARBA" id="ARBA00004496"/>
    </source>
</evidence>
<keyword evidence="12" id="KW-0539">Nucleus</keyword>
<feature type="domain" description="ECSIT C-terminal" evidence="15">
    <location>
        <begin position="253"/>
        <end position="376"/>
    </location>
</feature>
<dbReference type="GO" id="GO:0045087">
    <property type="term" value="P:innate immune response"/>
    <property type="evidence" value="ECO:0007669"/>
    <property type="project" value="UniProtKB-KW"/>
</dbReference>
<dbReference type="GO" id="GO:0007178">
    <property type="term" value="P:cell surface receptor protein serine/threonine kinase signaling pathway"/>
    <property type="evidence" value="ECO:0007669"/>
    <property type="project" value="TreeGrafter"/>
</dbReference>
<evidence type="ECO:0000256" key="6">
    <source>
        <dbReference type="ARBA" id="ARBA00019998"/>
    </source>
</evidence>
<keyword evidence="8" id="KW-0399">Innate immunity</keyword>
<evidence type="ECO:0000256" key="2">
    <source>
        <dbReference type="ARBA" id="ARBA00004123"/>
    </source>
</evidence>
<protein>
    <recommendedName>
        <fullName evidence="6">Evolutionarily conserved signaling intermediate in Toll pathway, mitochondrial</fullName>
    </recommendedName>
</protein>
<accession>A0A8T2JDL7</accession>
<comment type="function">
    <text evidence="1">Required for efficient assembly of mitochondrial NADH:ubiquinone oxidoreductase.</text>
</comment>
<keyword evidence="17" id="KW-1185">Reference proteome</keyword>
<evidence type="ECO:0000313" key="16">
    <source>
        <dbReference type="EMBL" id="KAG8441390.1"/>
    </source>
</evidence>
<dbReference type="Gene3D" id="1.25.40.10">
    <property type="entry name" value="Tetratricopeptide repeat domain"/>
    <property type="match status" value="1"/>
</dbReference>
<dbReference type="AlphaFoldDB" id="A0A8T2JDL7"/>
<comment type="caution">
    <text evidence="16">The sequence shown here is derived from an EMBL/GenBank/DDBJ whole genome shotgun (WGS) entry which is preliminary data.</text>
</comment>
<keyword evidence="7" id="KW-0963">Cytoplasm</keyword>
<evidence type="ECO:0000256" key="7">
    <source>
        <dbReference type="ARBA" id="ARBA00022490"/>
    </source>
</evidence>
<evidence type="ECO:0000256" key="1">
    <source>
        <dbReference type="ARBA" id="ARBA00002466"/>
    </source>
</evidence>
<evidence type="ECO:0000256" key="5">
    <source>
        <dbReference type="ARBA" id="ARBA00007674"/>
    </source>
</evidence>
<dbReference type="SMART" id="SM01284">
    <property type="entry name" value="ECSIT_Cterm"/>
    <property type="match status" value="1"/>
</dbReference>
<evidence type="ECO:0000256" key="11">
    <source>
        <dbReference type="ARBA" id="ARBA00023128"/>
    </source>
</evidence>
<keyword evidence="9" id="KW-0391">Immunity</keyword>
<reference evidence="16" key="1">
    <citation type="thesis" date="2020" institute="ProQuest LLC" country="789 East Eisenhower Parkway, Ann Arbor, MI, USA">
        <title>Comparative Genomics and Chromosome Evolution.</title>
        <authorList>
            <person name="Mudd A.B."/>
        </authorList>
    </citation>
    <scope>NUCLEOTIDE SEQUENCE</scope>
    <source>
        <strain evidence="16">Female2</strain>
        <tissue evidence="16">Blood</tissue>
    </source>
</reference>
<comment type="function">
    <text evidence="13">Adapter protein of the Toll-like and IL-1 receptor signaling pathway that is involved in the activation of NF-kappa-B.</text>
</comment>
<evidence type="ECO:0000313" key="17">
    <source>
        <dbReference type="Proteomes" id="UP000812440"/>
    </source>
</evidence>